<organism evidence="2 3">
    <name type="scientific">Mycoplasma zalophi</name>
    <dbReference type="NCBI Taxonomy" id="191287"/>
    <lineage>
        <taxon>Bacteria</taxon>
        <taxon>Bacillati</taxon>
        <taxon>Mycoplasmatota</taxon>
        <taxon>Mollicutes</taxon>
        <taxon>Mycoplasmataceae</taxon>
        <taxon>Mycoplasma</taxon>
    </lineage>
</organism>
<dbReference type="Proteomes" id="UP000718793">
    <property type="component" value="Unassembled WGS sequence"/>
</dbReference>
<evidence type="ECO:0000313" key="3">
    <source>
        <dbReference type="Proteomes" id="UP000718793"/>
    </source>
</evidence>
<proteinExistence type="predicted"/>
<feature type="signal peptide" evidence="1">
    <location>
        <begin position="1"/>
        <end position="24"/>
    </location>
</feature>
<dbReference type="EMBL" id="JAHMHH010000003">
    <property type="protein sequence ID" value="MBU4692487.1"/>
    <property type="molecule type" value="Genomic_DNA"/>
</dbReference>
<accession>A0ABS6DRC0</accession>
<reference evidence="2" key="1">
    <citation type="submission" date="2021-06" db="EMBL/GenBank/DDBJ databases">
        <title>Novel Mycoplasma species detected in California sea lions (Zalophus californianus) from the USA.</title>
        <authorList>
            <person name="Volokhov D.V."/>
            <person name="Furtak V.A."/>
            <person name="Zagorodnyaya T.A."/>
        </authorList>
    </citation>
    <scope>NUCLEOTIDE SEQUENCE [LARGE SCALE GENOMIC DNA]</scope>
    <source>
        <strain evidence="2">CSL 5346</strain>
    </source>
</reference>
<evidence type="ECO:0000313" key="2">
    <source>
        <dbReference type="EMBL" id="MBU4692487.1"/>
    </source>
</evidence>
<dbReference type="NCBIfam" id="NF045850">
    <property type="entry name" value="ABC_Mplas_LP"/>
    <property type="match status" value="1"/>
</dbReference>
<sequence>MKNLKKFKFLVSGIVLSAAVTVLSASVAAACAKQETVSTAQEKQVPDEAKNNYVKSLGFYKQELQSLSSETDKLVKQYNDKGKTGEENLASRLKTTLEKELTSVNSALTTYGTKNNLTVSEYNEALTKYKELSRKDDKTERETVEFKDLENKFTPLTEQETQKLSTLKAKADKSSEEQKEMEILESKVLYEDAKKLQEVLDNASSNYKKHVLTFNTLVRDINTTSTGGIVTAAQRKTYSYEYNTSNSLSGFDYDGSSAYGSEIQTSKFLQVSLKLLRTTPLNEPELSKTSDDNFKVVTKINKPSFWKYTFEGAKAVVVTLADGTVKVYDNDKIDDLNSQTDSQNSDGTYSSLYVQAFSNDSRSINSKEFLNSLNSIKKLQVVVRETPWVTSNGEKTKYTTKADDYYYSWMRTVLHSQKTRLANGSTQELEQEMNSLLPAGSTTFTKSDTYPNEYVYELYNVKSSDFYDRSKFITNVEGENEYKGQEALTFTPLDDTANILGTELFTSFSDSNDFIAAPSDYIKEKTADKTMEIVSYNETSANSLLQKIKQDTFLSTKVGQFGIFWYGMNPAENTLYAGPYYAEGFRSLKETYKQNPHFFNQEWVNSTESIKVIESIYQQAPVDAGIFDQRQWAKYREGTTTRIPYSSLNQQAKNTINENPVEYGLRSLQSLNRTNFISRLLLQPVPASFEQLEVPTTTNPAQYYSFNDVYAKLMWGSSLREIADGQVKSLDTFIAGTGLQFRTLISAAINWSKYIDALTSQVGKPYLAHLAPDASIAGKDQTSAKLKTVREAYEKVNSLFALNSDLAKIDFGTNVGNEITPANNYDTFKGTSEELAQYKSAGFEQIKAQMKKLLDELYKQNPDFGDQKVKFTYFYPYLNPSNAYLQSTRNAIEVVKALDSRIDTELQTPTNAQEFYRLMWGSGTDFNGWGYDLNTIGSGFDGFSWQGNLIPQLFAIGQSEDLQTKLQTSFPQMVDAAKALVTYANERLAQKKISFGKVDITKLPELLLKYQIQTSTVIDSEGAQTSSGTFSGQFWTNYILNKTNEDLIELAVELSNYLSPAQFDSNQSISSEDFAPFLLQKGYESPLQQSGIEHYADWKIKL</sequence>
<name>A0ABS6DRC0_9MOLU</name>
<keyword evidence="1" id="KW-0732">Signal</keyword>
<comment type="caution">
    <text evidence="2">The sequence shown here is derived from an EMBL/GenBank/DDBJ whole genome shotgun (WGS) entry which is preliminary data.</text>
</comment>
<gene>
    <name evidence="2" type="ORF">KQ875_02660</name>
</gene>
<dbReference type="RefSeq" id="WP_216489132.1">
    <property type="nucleotide sequence ID" value="NZ_JAHMHH010000003.1"/>
</dbReference>
<feature type="chain" id="PRO_5047252046" evidence="1">
    <location>
        <begin position="25"/>
        <end position="1102"/>
    </location>
</feature>
<dbReference type="PROSITE" id="PS51257">
    <property type="entry name" value="PROKAR_LIPOPROTEIN"/>
    <property type="match status" value="1"/>
</dbReference>
<protein>
    <submittedName>
        <fullName evidence="2">Uncharacterized protein</fullName>
    </submittedName>
</protein>
<keyword evidence="3" id="KW-1185">Reference proteome</keyword>
<evidence type="ECO:0000256" key="1">
    <source>
        <dbReference type="SAM" id="SignalP"/>
    </source>
</evidence>